<dbReference type="InterPro" id="IPR002227">
    <property type="entry name" value="Tyrosinase_Cu-bd"/>
</dbReference>
<dbReference type="AlphaFoldDB" id="A0A1H6UVC1"/>
<dbReference type="InterPro" id="IPR050316">
    <property type="entry name" value="Tyrosinase/Hemocyanin"/>
</dbReference>
<name>A0A1H6UVC1_9GAMM</name>
<dbReference type="Proteomes" id="UP000199420">
    <property type="component" value="Unassembled WGS sequence"/>
</dbReference>
<proteinExistence type="predicted"/>
<feature type="domain" description="Tyrosinase copper-binding" evidence="3">
    <location>
        <begin position="195"/>
        <end position="206"/>
    </location>
</feature>
<dbReference type="InterPro" id="IPR008922">
    <property type="entry name" value="Di-copper_centre_dom_sf"/>
</dbReference>
<dbReference type="RefSeq" id="WP_091335891.1">
    <property type="nucleotide sequence ID" value="NZ_FNYC01000003.1"/>
</dbReference>
<keyword evidence="1" id="KW-0479">Metal-binding</keyword>
<dbReference type="Pfam" id="PF00264">
    <property type="entry name" value="Tyrosinase"/>
    <property type="match status" value="2"/>
</dbReference>
<dbReference type="GO" id="GO:0016491">
    <property type="term" value="F:oxidoreductase activity"/>
    <property type="evidence" value="ECO:0007669"/>
    <property type="project" value="InterPro"/>
</dbReference>
<reference evidence="4 5" key="1">
    <citation type="submission" date="2016-10" db="EMBL/GenBank/DDBJ databases">
        <authorList>
            <person name="de Groot N.N."/>
        </authorList>
    </citation>
    <scope>NUCLEOTIDE SEQUENCE [LARGE SCALE GENOMIC DNA]</scope>
    <source>
        <strain evidence="4 5">DSM 26515</strain>
    </source>
</reference>
<dbReference type="PANTHER" id="PTHR11474">
    <property type="entry name" value="TYROSINASE FAMILY MEMBER"/>
    <property type="match status" value="1"/>
</dbReference>
<evidence type="ECO:0000259" key="3">
    <source>
        <dbReference type="PROSITE" id="PS00498"/>
    </source>
</evidence>
<dbReference type="Gene3D" id="1.10.1280.10">
    <property type="entry name" value="Di-copper center containing domain from catechol oxidase"/>
    <property type="match status" value="2"/>
</dbReference>
<dbReference type="OrthoDB" id="2874181at2"/>
<evidence type="ECO:0000313" key="4">
    <source>
        <dbReference type="EMBL" id="SEI91902.1"/>
    </source>
</evidence>
<feature type="domain" description="Tyrosinase copper-binding" evidence="2">
    <location>
        <begin position="79"/>
        <end position="96"/>
    </location>
</feature>
<evidence type="ECO:0000256" key="1">
    <source>
        <dbReference type="ARBA" id="ARBA00022723"/>
    </source>
</evidence>
<accession>A0A1H6UVC1</accession>
<dbReference type="EMBL" id="FNYC01000003">
    <property type="protein sequence ID" value="SEI91902.1"/>
    <property type="molecule type" value="Genomic_DNA"/>
</dbReference>
<dbReference type="PROSITE" id="PS00498">
    <property type="entry name" value="TYROSINASE_2"/>
    <property type="match status" value="1"/>
</dbReference>
<dbReference type="GO" id="GO:0046872">
    <property type="term" value="F:metal ion binding"/>
    <property type="evidence" value="ECO:0007669"/>
    <property type="project" value="UniProtKB-KW"/>
</dbReference>
<dbReference type="SUPFAM" id="SSF48056">
    <property type="entry name" value="Di-copper centre-containing domain"/>
    <property type="match status" value="1"/>
</dbReference>
<dbReference type="STRING" id="529704.SAMN02927913_1689"/>
<gene>
    <name evidence="4" type="ORF">SAMN04487997_2038</name>
</gene>
<dbReference type="PROSITE" id="PS00497">
    <property type="entry name" value="TYROSINASE_1"/>
    <property type="match status" value="1"/>
</dbReference>
<protein>
    <submittedName>
        <fullName evidence="4">Tyrosinase</fullName>
    </submittedName>
</protein>
<keyword evidence="5" id="KW-1185">Reference proteome</keyword>
<organism evidence="4 5">
    <name type="scientific">Frateuria terrea</name>
    <dbReference type="NCBI Taxonomy" id="529704"/>
    <lineage>
        <taxon>Bacteria</taxon>
        <taxon>Pseudomonadati</taxon>
        <taxon>Pseudomonadota</taxon>
        <taxon>Gammaproteobacteria</taxon>
        <taxon>Lysobacterales</taxon>
        <taxon>Rhodanobacteraceae</taxon>
        <taxon>Frateuria</taxon>
    </lineage>
</organism>
<evidence type="ECO:0000259" key="2">
    <source>
        <dbReference type="PROSITE" id="PS00497"/>
    </source>
</evidence>
<evidence type="ECO:0000313" key="5">
    <source>
        <dbReference type="Proteomes" id="UP000199420"/>
    </source>
</evidence>
<sequence length="475" mass="51819">MISRRRFLQSSVSLALVPLLPRVARSVTLNIRPSWDVFRTGPSFASFCSAVKSMKANTNVADPASWSYWVSVHSQYCPHGKAYFLAWHRGFLYNFENQLRLASGDPTLVLPYWSYYDSPSIPDEFLDPSLPMYRSDRVGTNVASGLTLDAFASTIVNFQRGKPNAFEPVIEPLPHNNVHNLIGGAMSSVRISPRDPIFWLHHANIDRLWVAWLKAGGGRTQPATKYAYWSGSFQYGSAIATMPRAWTASTSTQLGYVYDNQTMPTTLPPTGYIARAASSQVGAMPVRPATIQSVPLGVARPLALDERSVSVDVTLTAQDANRVRSGMLESGTATASNQAGGPVRVVLDDVRLTSLGDKGGYFYNVYVNLPDPGAAGAPAQAYLLGSFGPFEISVAKMQAGMKGAGMHDMQSMAMPANQGGGARLVFPITDALQRIWPTRLDRLTISFVRKDGRRQPTRGQVIQVGGFHVEADPSR</sequence>